<accession>A0A9C9NHC2</accession>
<feature type="region of interest" description="Disordered" evidence="1">
    <location>
        <begin position="209"/>
        <end position="249"/>
    </location>
</feature>
<evidence type="ECO:0008006" key="4">
    <source>
        <dbReference type="Google" id="ProtNLM"/>
    </source>
</evidence>
<evidence type="ECO:0000313" key="3">
    <source>
        <dbReference type="Proteomes" id="UP000885680"/>
    </source>
</evidence>
<organism evidence="2 3">
    <name type="scientific">Aurantimonas coralicida</name>
    <dbReference type="NCBI Taxonomy" id="182270"/>
    <lineage>
        <taxon>Bacteria</taxon>
        <taxon>Pseudomonadati</taxon>
        <taxon>Pseudomonadota</taxon>
        <taxon>Alphaproteobacteria</taxon>
        <taxon>Hyphomicrobiales</taxon>
        <taxon>Aurantimonadaceae</taxon>
        <taxon>Aurantimonas</taxon>
    </lineage>
</organism>
<gene>
    <name evidence="2" type="ORF">ENH89_13630</name>
</gene>
<dbReference type="EMBL" id="DRGN01000189">
    <property type="protein sequence ID" value="HEU01360.1"/>
    <property type="molecule type" value="Genomic_DNA"/>
</dbReference>
<sequence>MQKDDDHTVDAEALEPMVITDRRRDFDGLSPITKKLAAEYEPDEDDPGAELMRIVGTAVESAQPIEVIERLLVVHERIMAEAARKAYNAAMSELRGELPRVFKTETVSYKTKAGVVQYEHENLANMVEDLSPVMARHGLAFRWRTDTTIPESITVTCVITHADGHFEEATLSGPPDTSGSKNAIQAIASTVSYLQRYTLKAAVGVAAGHDDDGAGGAPANRPPTREQPPIEQPRATGQAPSNGPGDDTVDHLHEVMAMFPVNRDTKISKSQLGRLRNLAGKAGWSLDAVDDEVARVLSIQASEIPSIGDSYEAVVQWFATHPPEREEGKA</sequence>
<dbReference type="AlphaFoldDB" id="A0A9C9NHC2"/>
<evidence type="ECO:0000313" key="2">
    <source>
        <dbReference type="EMBL" id="HEU01360.1"/>
    </source>
</evidence>
<name>A0A9C9NHC2_9HYPH</name>
<dbReference type="Proteomes" id="UP000885680">
    <property type="component" value="Unassembled WGS sequence"/>
</dbReference>
<evidence type="ECO:0000256" key="1">
    <source>
        <dbReference type="SAM" id="MobiDB-lite"/>
    </source>
</evidence>
<comment type="caution">
    <text evidence="2">The sequence shown here is derived from an EMBL/GenBank/DDBJ whole genome shotgun (WGS) entry which is preliminary data.</text>
</comment>
<dbReference type="InterPro" id="IPR007499">
    <property type="entry name" value="ERF_bacteria_virus"/>
</dbReference>
<protein>
    <recommendedName>
        <fullName evidence="4">ERF family protein</fullName>
    </recommendedName>
</protein>
<proteinExistence type="predicted"/>
<dbReference type="Pfam" id="PF04404">
    <property type="entry name" value="ERF"/>
    <property type="match status" value="1"/>
</dbReference>
<reference evidence="2" key="1">
    <citation type="journal article" date="2020" name="mSystems">
        <title>Genome- and Community-Level Interaction Insights into Carbon Utilization and Element Cycling Functions of Hydrothermarchaeota in Hydrothermal Sediment.</title>
        <authorList>
            <person name="Zhou Z."/>
            <person name="Liu Y."/>
            <person name="Xu W."/>
            <person name="Pan J."/>
            <person name="Luo Z.H."/>
            <person name="Li M."/>
        </authorList>
    </citation>
    <scope>NUCLEOTIDE SEQUENCE</scope>
    <source>
        <strain evidence="2">HyVt-347</strain>
    </source>
</reference>